<protein>
    <recommendedName>
        <fullName evidence="1">Methyltransferase FkbM domain-containing protein</fullName>
    </recommendedName>
</protein>
<dbReference type="RefSeq" id="XP_005831504.1">
    <property type="nucleotide sequence ID" value="XM_005831447.1"/>
</dbReference>
<dbReference type="SUPFAM" id="SSF53335">
    <property type="entry name" value="S-adenosyl-L-methionine-dependent methyltransferases"/>
    <property type="match status" value="1"/>
</dbReference>
<organism evidence="2">
    <name type="scientific">Guillardia theta (strain CCMP2712)</name>
    <name type="common">Cryptophyte</name>
    <dbReference type="NCBI Taxonomy" id="905079"/>
    <lineage>
        <taxon>Eukaryota</taxon>
        <taxon>Cryptophyceae</taxon>
        <taxon>Pyrenomonadales</taxon>
        <taxon>Geminigeraceae</taxon>
        <taxon>Guillardia</taxon>
    </lineage>
</organism>
<dbReference type="PaxDb" id="55529-EKX44524"/>
<dbReference type="InterPro" id="IPR006342">
    <property type="entry name" value="FkbM_mtfrase"/>
</dbReference>
<gene>
    <name evidence="2" type="ORF">GUITHDRAFT_109643</name>
</gene>
<dbReference type="EMBL" id="JH993004">
    <property type="protein sequence ID" value="EKX44524.1"/>
    <property type="molecule type" value="Genomic_DNA"/>
</dbReference>
<evidence type="ECO:0000259" key="1">
    <source>
        <dbReference type="Pfam" id="PF05050"/>
    </source>
</evidence>
<dbReference type="Gene3D" id="3.40.50.150">
    <property type="entry name" value="Vaccinia Virus protein VP39"/>
    <property type="match status" value="1"/>
</dbReference>
<dbReference type="EnsemblProtists" id="EKX44524">
    <property type="protein sequence ID" value="EKX44524"/>
    <property type="gene ID" value="GUITHDRAFT_109643"/>
</dbReference>
<dbReference type="Pfam" id="PF05050">
    <property type="entry name" value="Methyltransf_21"/>
    <property type="match status" value="1"/>
</dbReference>
<evidence type="ECO:0000313" key="4">
    <source>
        <dbReference type="Proteomes" id="UP000011087"/>
    </source>
</evidence>
<reference evidence="4" key="2">
    <citation type="submission" date="2012-11" db="EMBL/GenBank/DDBJ databases">
        <authorList>
            <person name="Kuo A."/>
            <person name="Curtis B.A."/>
            <person name="Tanifuji G."/>
            <person name="Burki F."/>
            <person name="Gruber A."/>
            <person name="Irimia M."/>
            <person name="Maruyama S."/>
            <person name="Arias M.C."/>
            <person name="Ball S.G."/>
            <person name="Gile G.H."/>
            <person name="Hirakawa Y."/>
            <person name="Hopkins J.F."/>
            <person name="Rensing S.A."/>
            <person name="Schmutz J."/>
            <person name="Symeonidi A."/>
            <person name="Elias M."/>
            <person name="Eveleigh R.J."/>
            <person name="Herman E.K."/>
            <person name="Klute M.J."/>
            <person name="Nakayama T."/>
            <person name="Obornik M."/>
            <person name="Reyes-Prieto A."/>
            <person name="Armbrust E.V."/>
            <person name="Aves S.J."/>
            <person name="Beiko R.G."/>
            <person name="Coutinho P."/>
            <person name="Dacks J.B."/>
            <person name="Durnford D.G."/>
            <person name="Fast N.M."/>
            <person name="Green B.R."/>
            <person name="Grisdale C."/>
            <person name="Hempe F."/>
            <person name="Henrissat B."/>
            <person name="Hoppner M.P."/>
            <person name="Ishida K.-I."/>
            <person name="Kim E."/>
            <person name="Koreny L."/>
            <person name="Kroth P.G."/>
            <person name="Liu Y."/>
            <person name="Malik S.-B."/>
            <person name="Maier U.G."/>
            <person name="McRose D."/>
            <person name="Mock T."/>
            <person name="Neilson J.A."/>
            <person name="Onodera N.T."/>
            <person name="Poole A.M."/>
            <person name="Pritham E.J."/>
            <person name="Richards T.A."/>
            <person name="Rocap G."/>
            <person name="Roy S.W."/>
            <person name="Sarai C."/>
            <person name="Schaack S."/>
            <person name="Shirato S."/>
            <person name="Slamovits C.H."/>
            <person name="Spencer D.F."/>
            <person name="Suzuki S."/>
            <person name="Worden A.Z."/>
            <person name="Zauner S."/>
            <person name="Barry K."/>
            <person name="Bell C."/>
            <person name="Bharti A.K."/>
            <person name="Crow J.A."/>
            <person name="Grimwood J."/>
            <person name="Kramer R."/>
            <person name="Lindquist E."/>
            <person name="Lucas S."/>
            <person name="Salamov A."/>
            <person name="McFadden G.I."/>
            <person name="Lane C.E."/>
            <person name="Keeling P.J."/>
            <person name="Gray M.W."/>
            <person name="Grigoriev I.V."/>
            <person name="Archibald J.M."/>
        </authorList>
    </citation>
    <scope>NUCLEOTIDE SEQUENCE</scope>
    <source>
        <strain evidence="4">CCMP2712</strain>
    </source>
</reference>
<dbReference type="InterPro" id="IPR052514">
    <property type="entry name" value="SAM-dependent_MTase"/>
</dbReference>
<evidence type="ECO:0000313" key="2">
    <source>
        <dbReference type="EMBL" id="EKX44524.1"/>
    </source>
</evidence>
<dbReference type="NCBIfam" id="TIGR01444">
    <property type="entry name" value="fkbM_fam"/>
    <property type="match status" value="1"/>
</dbReference>
<dbReference type="AlphaFoldDB" id="L1J8U1"/>
<dbReference type="OrthoDB" id="10036559at2759"/>
<dbReference type="Proteomes" id="UP000011087">
    <property type="component" value="Unassembled WGS sequence"/>
</dbReference>
<dbReference type="InterPro" id="IPR029063">
    <property type="entry name" value="SAM-dependent_MTases_sf"/>
</dbReference>
<reference evidence="3" key="3">
    <citation type="submission" date="2016-03" db="UniProtKB">
        <authorList>
            <consortium name="EnsemblProtists"/>
        </authorList>
    </citation>
    <scope>IDENTIFICATION</scope>
</reference>
<feature type="domain" description="Methyltransferase FkbM" evidence="1">
    <location>
        <begin position="43"/>
        <end position="216"/>
    </location>
</feature>
<dbReference type="KEGG" id="gtt:GUITHDRAFT_109643"/>
<dbReference type="PANTHER" id="PTHR34203:SF13">
    <property type="entry name" value="EXPRESSED PROTEIN"/>
    <property type="match status" value="1"/>
</dbReference>
<sequence length="274" mass="30913">MVVYPFKDGTYDIVSNSVRLSGLWEPQESSIIQSLPRPSFFVDIGANIGWHSLLALSLGHRVVAFEPLHSNVNLLQHSLCLNPGLRENLELHTVALTDQKQHDCRIAFQDSNAGNGVLLCGNQSNGDPRGVEQNAEKTKIGRLDDYLHPGQDIDLIKIDVEGNELTVLRSGERLFDRSTGHRPPARIISEFAPRLINELGDNPADYLRFLDSKGYLLYHIERNVEAWDKPLHEADSSLTRTKTPILYSEFDVFTLKHWDAILTIDAILPRDRKT</sequence>
<dbReference type="GeneID" id="17301088"/>
<dbReference type="HOGENOM" id="CLU_966030_0_0_1"/>
<dbReference type="eggNOG" id="ENOG502S881">
    <property type="taxonomic scope" value="Eukaryota"/>
</dbReference>
<keyword evidence="4" id="KW-1185">Reference proteome</keyword>
<accession>L1J8U1</accession>
<evidence type="ECO:0000313" key="3">
    <source>
        <dbReference type="EnsemblProtists" id="EKX44524"/>
    </source>
</evidence>
<proteinExistence type="predicted"/>
<dbReference type="OMA" id="WERPETE"/>
<name>L1J8U1_GUITC</name>
<dbReference type="PANTHER" id="PTHR34203">
    <property type="entry name" value="METHYLTRANSFERASE, FKBM FAMILY PROTEIN"/>
    <property type="match status" value="1"/>
</dbReference>
<reference evidence="2 4" key="1">
    <citation type="journal article" date="2012" name="Nature">
        <title>Algal genomes reveal evolutionary mosaicism and the fate of nucleomorphs.</title>
        <authorList>
            <consortium name="DOE Joint Genome Institute"/>
            <person name="Curtis B.A."/>
            <person name="Tanifuji G."/>
            <person name="Burki F."/>
            <person name="Gruber A."/>
            <person name="Irimia M."/>
            <person name="Maruyama S."/>
            <person name="Arias M.C."/>
            <person name="Ball S.G."/>
            <person name="Gile G.H."/>
            <person name="Hirakawa Y."/>
            <person name="Hopkins J.F."/>
            <person name="Kuo A."/>
            <person name="Rensing S.A."/>
            <person name="Schmutz J."/>
            <person name="Symeonidi A."/>
            <person name="Elias M."/>
            <person name="Eveleigh R.J."/>
            <person name="Herman E.K."/>
            <person name="Klute M.J."/>
            <person name="Nakayama T."/>
            <person name="Obornik M."/>
            <person name="Reyes-Prieto A."/>
            <person name="Armbrust E.V."/>
            <person name="Aves S.J."/>
            <person name="Beiko R.G."/>
            <person name="Coutinho P."/>
            <person name="Dacks J.B."/>
            <person name="Durnford D.G."/>
            <person name="Fast N.M."/>
            <person name="Green B.R."/>
            <person name="Grisdale C.J."/>
            <person name="Hempel F."/>
            <person name="Henrissat B."/>
            <person name="Hoppner M.P."/>
            <person name="Ishida K."/>
            <person name="Kim E."/>
            <person name="Koreny L."/>
            <person name="Kroth P.G."/>
            <person name="Liu Y."/>
            <person name="Malik S.B."/>
            <person name="Maier U.G."/>
            <person name="McRose D."/>
            <person name="Mock T."/>
            <person name="Neilson J.A."/>
            <person name="Onodera N.T."/>
            <person name="Poole A.M."/>
            <person name="Pritham E.J."/>
            <person name="Richards T.A."/>
            <person name="Rocap G."/>
            <person name="Roy S.W."/>
            <person name="Sarai C."/>
            <person name="Schaack S."/>
            <person name="Shirato S."/>
            <person name="Slamovits C.H."/>
            <person name="Spencer D.F."/>
            <person name="Suzuki S."/>
            <person name="Worden A.Z."/>
            <person name="Zauner S."/>
            <person name="Barry K."/>
            <person name="Bell C."/>
            <person name="Bharti A.K."/>
            <person name="Crow J.A."/>
            <person name="Grimwood J."/>
            <person name="Kramer R."/>
            <person name="Lindquist E."/>
            <person name="Lucas S."/>
            <person name="Salamov A."/>
            <person name="McFadden G.I."/>
            <person name="Lane C.E."/>
            <person name="Keeling P.J."/>
            <person name="Gray M.W."/>
            <person name="Grigoriev I.V."/>
            <person name="Archibald J.M."/>
        </authorList>
    </citation>
    <scope>NUCLEOTIDE SEQUENCE</scope>
    <source>
        <strain evidence="2 4">CCMP2712</strain>
    </source>
</reference>